<feature type="domain" description="Spartan-like zinc binding" evidence="1">
    <location>
        <begin position="50"/>
        <end position="85"/>
    </location>
</feature>
<dbReference type="InterPro" id="IPR055220">
    <property type="entry name" value="SPRTN_ZBD"/>
</dbReference>
<dbReference type="AlphaFoldDB" id="A0ABD2IK21"/>
<organism evidence="2 3">
    <name type="scientific">Heterodera trifolii</name>
    <dbReference type="NCBI Taxonomy" id="157864"/>
    <lineage>
        <taxon>Eukaryota</taxon>
        <taxon>Metazoa</taxon>
        <taxon>Ecdysozoa</taxon>
        <taxon>Nematoda</taxon>
        <taxon>Chromadorea</taxon>
        <taxon>Rhabditida</taxon>
        <taxon>Tylenchina</taxon>
        <taxon>Tylenchomorpha</taxon>
        <taxon>Tylenchoidea</taxon>
        <taxon>Heteroderidae</taxon>
        <taxon>Heteroderinae</taxon>
        <taxon>Heterodera</taxon>
    </lineage>
</organism>
<dbReference type="PANTHER" id="PTHR21220">
    <property type="entry name" value="DNA-DEPENDENT METALLOPROTEASE SPRTN"/>
    <property type="match status" value="1"/>
</dbReference>
<dbReference type="InterPro" id="IPR044245">
    <property type="entry name" value="Spartan"/>
</dbReference>
<dbReference type="EMBL" id="JBICBT010001160">
    <property type="protein sequence ID" value="KAL3080469.1"/>
    <property type="molecule type" value="Genomic_DNA"/>
</dbReference>
<evidence type="ECO:0000313" key="3">
    <source>
        <dbReference type="Proteomes" id="UP001620626"/>
    </source>
</evidence>
<dbReference type="PANTHER" id="PTHR21220:SF0">
    <property type="entry name" value="DNA-DEPENDENT METALLOPROTEASE SPRTN"/>
    <property type="match status" value="1"/>
</dbReference>
<dbReference type="Proteomes" id="UP001620626">
    <property type="component" value="Unassembled WGS sequence"/>
</dbReference>
<name>A0ABD2IK21_9BILA</name>
<reference evidence="2 3" key="1">
    <citation type="submission" date="2024-10" db="EMBL/GenBank/DDBJ databases">
        <authorList>
            <person name="Kim D."/>
        </authorList>
    </citation>
    <scope>NUCLEOTIDE SEQUENCE [LARGE SCALE GENOMIC DNA]</scope>
    <source>
        <strain evidence="2">BH-2024</strain>
    </source>
</reference>
<evidence type="ECO:0000313" key="2">
    <source>
        <dbReference type="EMBL" id="KAL3080469.1"/>
    </source>
</evidence>
<evidence type="ECO:0000259" key="1">
    <source>
        <dbReference type="Pfam" id="PF22934"/>
    </source>
</evidence>
<sequence length="97" mass="11430">MIHAYLMITDQDDGHGDNFVRECRRLNAATGAAITKYHAFHDEVLYYRRNIWRCNGPCRERGPTYGQHEQWWIQHVMECGGGFIRQPWTGNVQTDNF</sequence>
<gene>
    <name evidence="2" type="ORF">niasHT_038906</name>
</gene>
<accession>A0ABD2IK21</accession>
<protein>
    <recommendedName>
        <fullName evidence="1">Spartan-like zinc binding domain-containing protein</fullName>
    </recommendedName>
</protein>
<proteinExistence type="predicted"/>
<comment type="caution">
    <text evidence="2">The sequence shown here is derived from an EMBL/GenBank/DDBJ whole genome shotgun (WGS) entry which is preliminary data.</text>
</comment>
<keyword evidence="3" id="KW-1185">Reference proteome</keyword>
<dbReference type="Pfam" id="PF22934">
    <property type="entry name" value="SPRTN_ZBD"/>
    <property type="match status" value="1"/>
</dbReference>